<evidence type="ECO:0000259" key="2">
    <source>
        <dbReference type="Pfam" id="PF09851"/>
    </source>
</evidence>
<dbReference type="AlphaFoldDB" id="A0A8J8Q3P7"/>
<evidence type="ECO:0000313" key="4">
    <source>
        <dbReference type="Proteomes" id="UP000766904"/>
    </source>
</evidence>
<evidence type="ECO:0000313" key="3">
    <source>
        <dbReference type="EMBL" id="TYL37993.1"/>
    </source>
</evidence>
<dbReference type="Proteomes" id="UP000766904">
    <property type="component" value="Unassembled WGS sequence"/>
</dbReference>
<gene>
    <name evidence="3" type="ORF">CV102_14855</name>
</gene>
<protein>
    <recommendedName>
        <fullName evidence="2">SHOCT domain-containing protein</fullName>
    </recommendedName>
</protein>
<sequence length="113" mass="12317">MTKSRDQLRRYAWMLAATGAVFLVGATATAAAQAHGGGGSMGGWGTFGGWMFLWPILLIGLLVLAVFWAGSGGQSARSDDADRALEQIRGRYARGELSNEEFERRRRKLQIRG</sequence>
<evidence type="ECO:0000256" key="1">
    <source>
        <dbReference type="SAM" id="Phobius"/>
    </source>
</evidence>
<accession>A0A8J8Q3P7</accession>
<dbReference type="Pfam" id="PF09851">
    <property type="entry name" value="SHOCT"/>
    <property type="match status" value="1"/>
</dbReference>
<keyword evidence="1" id="KW-0812">Transmembrane</keyword>
<dbReference type="InterPro" id="IPR018649">
    <property type="entry name" value="SHOCT"/>
</dbReference>
<feature type="transmembrane region" description="Helical" evidence="1">
    <location>
        <begin position="50"/>
        <end position="69"/>
    </location>
</feature>
<keyword evidence="1" id="KW-1133">Transmembrane helix</keyword>
<feature type="domain" description="SHOCT" evidence="2">
    <location>
        <begin position="84"/>
        <end position="109"/>
    </location>
</feature>
<dbReference type="EMBL" id="PHNJ01000007">
    <property type="protein sequence ID" value="TYL37993.1"/>
    <property type="molecule type" value="Genomic_DNA"/>
</dbReference>
<name>A0A8J8Q3P7_9EURY</name>
<dbReference type="RefSeq" id="WP_148858768.1">
    <property type="nucleotide sequence ID" value="NZ_PHNJ01000007.1"/>
</dbReference>
<organism evidence="3 4">
    <name type="scientific">Natronococcus pandeyae</name>
    <dbReference type="NCBI Taxonomy" id="2055836"/>
    <lineage>
        <taxon>Archaea</taxon>
        <taxon>Methanobacteriati</taxon>
        <taxon>Methanobacteriota</taxon>
        <taxon>Stenosarchaea group</taxon>
        <taxon>Halobacteria</taxon>
        <taxon>Halobacteriales</taxon>
        <taxon>Natrialbaceae</taxon>
        <taxon>Natronococcus</taxon>
    </lineage>
</organism>
<keyword evidence="4" id="KW-1185">Reference proteome</keyword>
<keyword evidence="1" id="KW-0472">Membrane</keyword>
<dbReference type="OrthoDB" id="53394at2157"/>
<comment type="caution">
    <text evidence="3">The sequence shown here is derived from an EMBL/GenBank/DDBJ whole genome shotgun (WGS) entry which is preliminary data.</text>
</comment>
<reference evidence="3" key="1">
    <citation type="submission" date="2017-11" db="EMBL/GenBank/DDBJ databases">
        <authorList>
            <person name="Kajale S.C."/>
            <person name="Sharma A."/>
        </authorList>
    </citation>
    <scope>NUCLEOTIDE SEQUENCE</scope>
    <source>
        <strain evidence="3">LS1_42</strain>
    </source>
</reference>
<proteinExistence type="predicted"/>